<evidence type="ECO:0000313" key="1">
    <source>
        <dbReference type="EMBL" id="ORC09813.1"/>
    </source>
</evidence>
<dbReference type="Proteomes" id="UP000192335">
    <property type="component" value="Unassembled WGS sequence"/>
</dbReference>
<reference evidence="1 2" key="1">
    <citation type="submission" date="2017-02" db="EMBL/GenBank/DDBJ databases">
        <title>Mycobacterium kansasii genomes.</title>
        <authorList>
            <person name="Borowka P."/>
            <person name="Strapagiel D."/>
            <person name="Marciniak B."/>
            <person name="Lach J."/>
            <person name="Bakula Z."/>
            <person name="Van Ingen J."/>
            <person name="Safianowska A."/>
            <person name="Brzostek A."/>
            <person name="Dziadek J."/>
            <person name="Jagielski T."/>
        </authorList>
    </citation>
    <scope>NUCLEOTIDE SEQUENCE [LARGE SCALE GENOMIC DNA]</scope>
    <source>
        <strain evidence="1 2">12MK</strain>
    </source>
</reference>
<organism evidence="1 2">
    <name type="scientific">Mycobacterium persicum</name>
    <dbReference type="NCBI Taxonomy" id="1487726"/>
    <lineage>
        <taxon>Bacteria</taxon>
        <taxon>Bacillati</taxon>
        <taxon>Actinomycetota</taxon>
        <taxon>Actinomycetes</taxon>
        <taxon>Mycobacteriales</taxon>
        <taxon>Mycobacteriaceae</taxon>
        <taxon>Mycobacterium</taxon>
    </lineage>
</organism>
<protein>
    <submittedName>
        <fullName evidence="1">Uncharacterized protein</fullName>
    </submittedName>
</protein>
<gene>
    <name evidence="1" type="ORF">B4U45_27650</name>
</gene>
<dbReference type="AlphaFoldDB" id="A0A8E2LQY3"/>
<sequence length="537" mass="60077">MTVARAVDDVLSEHVVFDVECIDRMFCNVYVPGLQYPAGLVGYVHRRLGLPIASTAPLVKITDAFCTAVHRFARDNAIPWVNFAKGQRKDDIAHEHLARFTGTEGVLFVGRAQEKTKLFRTEKRRDTNGDSYPWIVPASGLINHFYFYCYDEDFGPFFIKFCSYFPYNAKLCLNGNHWAQRQAAKAGIGFTPLDNGFAAVEDPAALQAICDSLGPEHIEALLDKWLAVLPHPFSAADHAAGYRYELSILQAEFSLTQMLDKPVAGRMFFEQVIRDNLDIGRPDQVALIFDRRLMRRGPRCTPGSFRTRVITAGVTPSLHVDYKHTRIKQYHKEGKALRTETTINDTTDFSIGKRLTNLPALREIGFSANRRLLHVQRLSHDPITGAEALDTITAAVTTATGTRIPGLRLAQRRSHALLQALLTFGCQTNGFTNRDLRILTAELRGLPPDEVTAGQTTYDLRRLKSRGMITRIPHSNRYTVTDRGLHTAHFLTCVHDRFLLTGLAHLSDHTTAPPLQQASRAYNAALQTLSHTTLLAA</sequence>
<proteinExistence type="predicted"/>
<evidence type="ECO:0000313" key="2">
    <source>
        <dbReference type="Proteomes" id="UP000192335"/>
    </source>
</evidence>
<accession>A0A8E2LQY3</accession>
<name>A0A8E2LQY3_9MYCO</name>
<dbReference type="RefSeq" id="WP_083156273.1">
    <property type="nucleotide sequence ID" value="NZ_MVIF01000152.1"/>
</dbReference>
<dbReference type="EMBL" id="MWQA01000001">
    <property type="protein sequence ID" value="ORC09813.1"/>
    <property type="molecule type" value="Genomic_DNA"/>
</dbReference>
<dbReference type="GeneID" id="66601199"/>
<comment type="caution">
    <text evidence="1">The sequence shown here is derived from an EMBL/GenBank/DDBJ whole genome shotgun (WGS) entry which is preliminary data.</text>
</comment>